<proteinExistence type="predicted"/>
<keyword evidence="6" id="KW-0234">DNA repair</keyword>
<protein>
    <submittedName>
        <fullName evidence="8">UV damage repair endonuclease UvdE</fullName>
    </submittedName>
</protein>
<dbReference type="eggNOG" id="COG4294">
    <property type="taxonomic scope" value="Bacteria"/>
</dbReference>
<evidence type="ECO:0000256" key="6">
    <source>
        <dbReference type="ARBA" id="ARBA00023204"/>
    </source>
</evidence>
<keyword evidence="1" id="KW-0540">Nuclease</keyword>
<evidence type="ECO:0000256" key="4">
    <source>
        <dbReference type="ARBA" id="ARBA00022769"/>
    </source>
</evidence>
<feature type="domain" description="DUF1722" evidence="7">
    <location>
        <begin position="310"/>
        <end position="413"/>
    </location>
</feature>
<keyword evidence="4" id="KW-0228">DNA excision</keyword>
<dbReference type="AlphaFoldDB" id="A0A084JCZ3"/>
<dbReference type="Pfam" id="PF03851">
    <property type="entry name" value="UvdE"/>
    <property type="match status" value="1"/>
</dbReference>
<dbReference type="InterPro" id="IPR004601">
    <property type="entry name" value="UvdE"/>
</dbReference>
<dbReference type="EMBL" id="JPMD01000017">
    <property type="protein sequence ID" value="KEZ86827.1"/>
    <property type="molecule type" value="Genomic_DNA"/>
</dbReference>
<dbReference type="GO" id="GO:0009411">
    <property type="term" value="P:response to UV"/>
    <property type="evidence" value="ECO:0007669"/>
    <property type="project" value="InterPro"/>
</dbReference>
<dbReference type="STRING" id="318464.IO99_08070"/>
<dbReference type="PANTHER" id="PTHR31290:SF5">
    <property type="entry name" value="UV-DAMAGE ENDONUCLEASE"/>
    <property type="match status" value="1"/>
</dbReference>
<dbReference type="PANTHER" id="PTHR31290">
    <property type="entry name" value="UV-DAMAGE ENDONUCLEASE"/>
    <property type="match status" value="1"/>
</dbReference>
<dbReference type="SUPFAM" id="SSF51658">
    <property type="entry name" value="Xylose isomerase-like"/>
    <property type="match status" value="1"/>
</dbReference>
<keyword evidence="3" id="KW-0227">DNA damage</keyword>
<dbReference type="GO" id="GO:0016787">
    <property type="term" value="F:hydrolase activity"/>
    <property type="evidence" value="ECO:0007669"/>
    <property type="project" value="UniProtKB-KW"/>
</dbReference>
<name>A0A084JCZ3_9CLOT</name>
<keyword evidence="5" id="KW-0378">Hydrolase</keyword>
<dbReference type="InterPro" id="IPR013560">
    <property type="entry name" value="DUF1722"/>
</dbReference>
<evidence type="ECO:0000256" key="2">
    <source>
        <dbReference type="ARBA" id="ARBA00022759"/>
    </source>
</evidence>
<evidence type="ECO:0000256" key="3">
    <source>
        <dbReference type="ARBA" id="ARBA00022763"/>
    </source>
</evidence>
<evidence type="ECO:0000313" key="9">
    <source>
        <dbReference type="Proteomes" id="UP000028542"/>
    </source>
</evidence>
<keyword evidence="2 8" id="KW-0255">Endonuclease</keyword>
<dbReference type="InterPro" id="IPR036237">
    <property type="entry name" value="Xyl_isomerase-like_sf"/>
</dbReference>
<comment type="caution">
    <text evidence="8">The sequence shown here is derived from an EMBL/GenBank/DDBJ whole genome shotgun (WGS) entry which is preliminary data.</text>
</comment>
<evidence type="ECO:0000256" key="1">
    <source>
        <dbReference type="ARBA" id="ARBA00022722"/>
    </source>
</evidence>
<keyword evidence="9" id="KW-1185">Reference proteome</keyword>
<evidence type="ECO:0000256" key="5">
    <source>
        <dbReference type="ARBA" id="ARBA00022801"/>
    </source>
</evidence>
<organism evidence="8 9">
    <name type="scientific">Clostridium sulfidigenes</name>
    <dbReference type="NCBI Taxonomy" id="318464"/>
    <lineage>
        <taxon>Bacteria</taxon>
        <taxon>Bacillati</taxon>
        <taxon>Bacillota</taxon>
        <taxon>Clostridia</taxon>
        <taxon>Eubacteriales</taxon>
        <taxon>Clostridiaceae</taxon>
        <taxon>Clostridium</taxon>
    </lineage>
</organism>
<accession>A0A084JCZ3</accession>
<dbReference type="Gene3D" id="3.20.20.150">
    <property type="entry name" value="Divalent-metal-dependent TIM barrel enzymes"/>
    <property type="match status" value="1"/>
</dbReference>
<reference evidence="8 9" key="1">
    <citation type="submission" date="2014-07" db="EMBL/GenBank/DDBJ databases">
        <title>Draft genome of Clostridium sulfidigenes 113A isolated from sediments associated with methane hydrate from Krishna Godavari basin.</title>
        <authorList>
            <person name="Honkalas V.S."/>
            <person name="Dabir A.P."/>
            <person name="Arora P."/>
            <person name="Dhakephalkar P.K."/>
        </authorList>
    </citation>
    <scope>NUCLEOTIDE SEQUENCE [LARGE SCALE GENOMIC DNA]</scope>
    <source>
        <strain evidence="8 9">113A</strain>
    </source>
</reference>
<dbReference type="GO" id="GO:0004519">
    <property type="term" value="F:endonuclease activity"/>
    <property type="evidence" value="ECO:0007669"/>
    <property type="project" value="UniProtKB-KW"/>
</dbReference>
<sequence>MLEKNRIGYACTPASIPYKTSRSFLLKNFSDNVFNQCVRSNIDDLMNILKWNVENSIYLFRISSDIIPFGSHPINNLKWWETYNKELTECGEFIKNNNIRVSMHPGQYTVLNSPNEEVVEKSIMDLEYHCKFLDSLGVDYSNKIILHVGGVYGDKISAMERFKHNFNRLSNSLKKRLVIENDDKSYTIEDVLNICNDIKIPAVFDNLHQQLNPCSLEWKDILYSVKNTWKIEDGPVKFHYSDRDISKKGGAHSKFVVTSNFLDYMKSISEINSDVMLEVKDKEISTIKCICAINEDLPIYVRTEQWAKYKYSLMEKDYSYYKKCSSLVNSPIPMREVYMYIDQCLEKPFSRGNFINTSQHVYGYIKDKATLKEKNRFNELLKNPDENNIKVKTLLKKLSEKYGVDYINNSYYFIY</sequence>
<evidence type="ECO:0000259" key="7">
    <source>
        <dbReference type="Pfam" id="PF08349"/>
    </source>
</evidence>
<dbReference type="Proteomes" id="UP000028542">
    <property type="component" value="Unassembled WGS sequence"/>
</dbReference>
<evidence type="ECO:0000313" key="8">
    <source>
        <dbReference type="EMBL" id="KEZ86827.1"/>
    </source>
</evidence>
<dbReference type="GO" id="GO:0006289">
    <property type="term" value="P:nucleotide-excision repair"/>
    <property type="evidence" value="ECO:0007669"/>
    <property type="project" value="InterPro"/>
</dbReference>
<dbReference type="RefSeq" id="WP_035132098.1">
    <property type="nucleotide sequence ID" value="NZ_JPMD01000017.1"/>
</dbReference>
<dbReference type="NCBIfam" id="TIGR00629">
    <property type="entry name" value="uvde"/>
    <property type="match status" value="1"/>
</dbReference>
<dbReference type="Pfam" id="PF08349">
    <property type="entry name" value="DUF1722"/>
    <property type="match status" value="1"/>
</dbReference>
<gene>
    <name evidence="8" type="ORF">IO99_08070</name>
</gene>